<evidence type="ECO:0000256" key="2">
    <source>
        <dbReference type="ARBA" id="ARBA00022801"/>
    </source>
</evidence>
<dbReference type="PANTHER" id="PTHR20854:SF4">
    <property type="entry name" value="INOSITOL-1-MONOPHOSPHATASE-RELATED"/>
    <property type="match status" value="1"/>
</dbReference>
<dbReference type="CDD" id="cd01637">
    <property type="entry name" value="IMPase_like"/>
    <property type="match status" value="1"/>
</dbReference>
<gene>
    <name evidence="4" type="ORF">ACFOW9_15415</name>
</gene>
<keyword evidence="1" id="KW-0479">Metal-binding</keyword>
<dbReference type="Gene3D" id="3.40.190.80">
    <property type="match status" value="1"/>
</dbReference>
<name>A0ABV8R6E5_9MICC</name>
<dbReference type="InterPro" id="IPR000760">
    <property type="entry name" value="Inositol_monophosphatase-like"/>
</dbReference>
<organism evidence="4 5">
    <name type="scientific">Arthrobacter cryoconiti</name>
    <dbReference type="NCBI Taxonomy" id="748907"/>
    <lineage>
        <taxon>Bacteria</taxon>
        <taxon>Bacillati</taxon>
        <taxon>Actinomycetota</taxon>
        <taxon>Actinomycetes</taxon>
        <taxon>Micrococcales</taxon>
        <taxon>Micrococcaceae</taxon>
        <taxon>Arthrobacter</taxon>
    </lineage>
</organism>
<evidence type="ECO:0000313" key="4">
    <source>
        <dbReference type="EMBL" id="MFC4266998.1"/>
    </source>
</evidence>
<dbReference type="Pfam" id="PF00459">
    <property type="entry name" value="Inositol_P"/>
    <property type="match status" value="1"/>
</dbReference>
<evidence type="ECO:0000256" key="1">
    <source>
        <dbReference type="ARBA" id="ARBA00022723"/>
    </source>
</evidence>
<keyword evidence="5" id="KW-1185">Reference proteome</keyword>
<keyword evidence="2" id="KW-0378">Hydrolase</keyword>
<dbReference type="PROSITE" id="PS00629">
    <property type="entry name" value="IMP_1"/>
    <property type="match status" value="1"/>
</dbReference>
<dbReference type="Proteomes" id="UP001595773">
    <property type="component" value="Unassembled WGS sequence"/>
</dbReference>
<dbReference type="PANTHER" id="PTHR20854">
    <property type="entry name" value="INOSITOL MONOPHOSPHATASE"/>
    <property type="match status" value="1"/>
</dbReference>
<dbReference type="Gene3D" id="3.30.540.10">
    <property type="entry name" value="Fructose-1,6-Bisphosphatase, subunit A, domain 1"/>
    <property type="match status" value="1"/>
</dbReference>
<accession>A0ABV8R6E5</accession>
<keyword evidence="3" id="KW-0460">Magnesium</keyword>
<dbReference type="InterPro" id="IPR020583">
    <property type="entry name" value="Inositol_monoP_metal-BS"/>
</dbReference>
<reference evidence="5" key="1">
    <citation type="journal article" date="2019" name="Int. J. Syst. Evol. Microbiol.">
        <title>The Global Catalogue of Microorganisms (GCM) 10K type strain sequencing project: providing services to taxonomists for standard genome sequencing and annotation.</title>
        <authorList>
            <consortium name="The Broad Institute Genomics Platform"/>
            <consortium name="The Broad Institute Genome Sequencing Center for Infectious Disease"/>
            <person name="Wu L."/>
            <person name="Ma J."/>
        </authorList>
    </citation>
    <scope>NUCLEOTIDE SEQUENCE [LARGE SCALE GENOMIC DNA]</scope>
    <source>
        <strain evidence="5">CGMCC 1.10698</strain>
    </source>
</reference>
<evidence type="ECO:0000313" key="5">
    <source>
        <dbReference type="Proteomes" id="UP001595773"/>
    </source>
</evidence>
<sequence length="290" mass="30476">MATILSSTLSDADLAALLVHNAGNLALTMRSQDTQALRESATEKNSVSDIVTAADLSAELYVFEQLRRFRPDDSIVGEEGGGYTGTSGRTWVIDPVDGTYNFFSGSTYWCSALALCPATPDDAVSSATSDGTAALWDDEPLIGAIYQPQEDKLWLGGSSQKTTLNGMPVGVDPRAEIGQLSAGTYLHPTWFAGEKAGTPWRNAAQLPATLRMLGSGSCDLARVAQGELGVWFQHSCPAWDWLPGKAIVRAAGGETGVVRVNGLDWFVAGPAEAVAAIMAALAAGTTVDPH</sequence>
<proteinExistence type="predicted"/>
<comment type="caution">
    <text evidence="4">The sequence shown here is derived from an EMBL/GenBank/DDBJ whole genome shotgun (WGS) entry which is preliminary data.</text>
</comment>
<protein>
    <submittedName>
        <fullName evidence="4">Inositol monophosphatase family protein</fullName>
    </submittedName>
</protein>
<dbReference type="SUPFAM" id="SSF56655">
    <property type="entry name" value="Carbohydrate phosphatase"/>
    <property type="match status" value="1"/>
</dbReference>
<dbReference type="EMBL" id="JBHSCQ010000022">
    <property type="protein sequence ID" value="MFC4266998.1"/>
    <property type="molecule type" value="Genomic_DNA"/>
</dbReference>
<dbReference type="RefSeq" id="WP_230065788.1">
    <property type="nucleotide sequence ID" value="NZ_BAABLL010000010.1"/>
</dbReference>
<evidence type="ECO:0000256" key="3">
    <source>
        <dbReference type="ARBA" id="ARBA00022842"/>
    </source>
</evidence>
<dbReference type="PRINTS" id="PR00377">
    <property type="entry name" value="IMPHPHTASES"/>
</dbReference>